<dbReference type="SUPFAM" id="SSF52518">
    <property type="entry name" value="Thiamin diphosphate-binding fold (THDP-binding)"/>
    <property type="match status" value="2"/>
</dbReference>
<dbReference type="NCBIfam" id="NF005760">
    <property type="entry name" value="PRK07586.1"/>
    <property type="match status" value="1"/>
</dbReference>
<dbReference type="CDD" id="cd07035">
    <property type="entry name" value="TPP_PYR_POX_like"/>
    <property type="match status" value="1"/>
</dbReference>
<dbReference type="GO" id="GO:0000287">
    <property type="term" value="F:magnesium ion binding"/>
    <property type="evidence" value="ECO:0007669"/>
    <property type="project" value="InterPro"/>
</dbReference>
<dbReference type="GO" id="GO:0030976">
    <property type="term" value="F:thiamine pyrophosphate binding"/>
    <property type="evidence" value="ECO:0007669"/>
    <property type="project" value="InterPro"/>
</dbReference>
<evidence type="ECO:0000313" key="6">
    <source>
        <dbReference type="Proteomes" id="UP000326287"/>
    </source>
</evidence>
<dbReference type="CDD" id="cd02002">
    <property type="entry name" value="TPP_BFDC"/>
    <property type="match status" value="1"/>
</dbReference>
<reference evidence="5 6" key="1">
    <citation type="submission" date="2019-02" db="EMBL/GenBank/DDBJ databases">
        <authorList>
            <person name="Li S.-H."/>
        </authorList>
    </citation>
    <scope>NUCLEOTIDE SEQUENCE [LARGE SCALE GENOMIC DNA]</scope>
    <source>
        <strain evidence="5 6">IMCC14385</strain>
    </source>
</reference>
<name>A0A5P9NFV7_9GAMM</name>
<dbReference type="GO" id="GO:0003984">
    <property type="term" value="F:acetolactate synthase activity"/>
    <property type="evidence" value="ECO:0007669"/>
    <property type="project" value="TreeGrafter"/>
</dbReference>
<evidence type="ECO:0000256" key="1">
    <source>
        <dbReference type="ARBA" id="ARBA00007812"/>
    </source>
</evidence>
<feature type="domain" description="Thiamine pyrophosphate enzyme N-terminal TPP-binding" evidence="4">
    <location>
        <begin position="1"/>
        <end position="106"/>
    </location>
</feature>
<dbReference type="PANTHER" id="PTHR18968">
    <property type="entry name" value="THIAMINE PYROPHOSPHATE ENZYMES"/>
    <property type="match status" value="1"/>
</dbReference>
<dbReference type="EMBL" id="CP036422">
    <property type="protein sequence ID" value="QFU74399.1"/>
    <property type="molecule type" value="Genomic_DNA"/>
</dbReference>
<dbReference type="GO" id="GO:0050660">
    <property type="term" value="F:flavin adenine dinucleotide binding"/>
    <property type="evidence" value="ECO:0007669"/>
    <property type="project" value="TreeGrafter"/>
</dbReference>
<keyword evidence="2" id="KW-0786">Thiamine pyrophosphate</keyword>
<dbReference type="Pfam" id="PF02775">
    <property type="entry name" value="TPP_enzyme_C"/>
    <property type="match status" value="1"/>
</dbReference>
<dbReference type="KEGG" id="halc:EY643_01325"/>
<dbReference type="InterPro" id="IPR012001">
    <property type="entry name" value="Thiamin_PyroP_enz_TPP-bd_dom"/>
</dbReference>
<evidence type="ECO:0000256" key="2">
    <source>
        <dbReference type="ARBA" id="ARBA00023052"/>
    </source>
</evidence>
<dbReference type="InterPro" id="IPR000399">
    <property type="entry name" value="TPP-bd_CS"/>
</dbReference>
<feature type="domain" description="Thiamine pyrophosphate enzyme TPP-binding" evidence="3">
    <location>
        <begin position="369"/>
        <end position="513"/>
    </location>
</feature>
<dbReference type="PANTHER" id="PTHR18968:SF86">
    <property type="entry name" value="ACETOLACTATE SYNTHASE LARGE SUBUNIT ILVX-RELATED"/>
    <property type="match status" value="1"/>
</dbReference>
<dbReference type="InterPro" id="IPR045229">
    <property type="entry name" value="TPP_enz"/>
</dbReference>
<dbReference type="Pfam" id="PF02776">
    <property type="entry name" value="TPP_enzyme_N"/>
    <property type="match status" value="1"/>
</dbReference>
<proteinExistence type="inferred from homology"/>
<evidence type="ECO:0000313" key="5">
    <source>
        <dbReference type="EMBL" id="QFU74399.1"/>
    </source>
</evidence>
<dbReference type="Proteomes" id="UP000326287">
    <property type="component" value="Chromosome"/>
</dbReference>
<dbReference type="OrthoDB" id="9785953at2"/>
<dbReference type="InterPro" id="IPR029061">
    <property type="entry name" value="THDP-binding"/>
</dbReference>
<dbReference type="AlphaFoldDB" id="A0A5P9NFV7"/>
<dbReference type="PROSITE" id="PS00187">
    <property type="entry name" value="TPP_ENZYMES"/>
    <property type="match status" value="1"/>
</dbReference>
<sequence length="521" mass="54687">MNGAESLLSTLTNSGIDVCFTNPGTSEMHFVAALDEVEGMRCVLCLFEGVISGAADGYARMARKPASTLLHLGPGLGNALANVHNAKKGCVPMVNIVGDHATYHLHYDAPLTSDIEGIAGPVSHWVHTSEAPEHIARDAAEAIRQAGSHRIATLMLPADVSWGENPAGAEPAVSIGAPAKVSTERIAEAAIRLRSGKNCMIMMGGGTEVTLERGHKASQIAEACGAQLCTDVFPTRVARGEGTAMIERLPYLAEMAVDRLKDVEELILIGAKSPVSFFAYPDVPSAIAPPSCEHFVLAENEDDIDQALESLIAALDAGETPPRIHELALCDAPRGDLDANTAAMAIAHHLPQDAVIVDEAITSGIAVAPMTATARRHDWLNQTGGSIGWGLSAAVGAAIACPQRKVVCLEGDGSAMYTIQALWTMAREELDVTVVIFNNRKYSILELEFARTGARGGVPGPKAASMLDIGKPNMDFVAMATGMGVKATRASTAEEFSAQFAGAMKENGPRLIDAQVPSLSG</sequence>
<organism evidence="5 6">
    <name type="scientific">Halioglobus maricola</name>
    <dbReference type="NCBI Taxonomy" id="2601894"/>
    <lineage>
        <taxon>Bacteria</taxon>
        <taxon>Pseudomonadati</taxon>
        <taxon>Pseudomonadota</taxon>
        <taxon>Gammaproteobacteria</taxon>
        <taxon>Cellvibrionales</taxon>
        <taxon>Halieaceae</taxon>
        <taxon>Halioglobus</taxon>
    </lineage>
</organism>
<comment type="similarity">
    <text evidence="1">Belongs to the TPP enzyme family.</text>
</comment>
<keyword evidence="6" id="KW-1185">Reference proteome</keyword>
<dbReference type="RefSeq" id="WP_152660511.1">
    <property type="nucleotide sequence ID" value="NZ_CP036422.1"/>
</dbReference>
<gene>
    <name evidence="5" type="ORF">EY643_01325</name>
</gene>
<evidence type="ECO:0000259" key="3">
    <source>
        <dbReference type="Pfam" id="PF02775"/>
    </source>
</evidence>
<accession>A0A5P9NFV7</accession>
<dbReference type="GO" id="GO:0044281">
    <property type="term" value="P:small molecule metabolic process"/>
    <property type="evidence" value="ECO:0007669"/>
    <property type="project" value="UniProtKB-ARBA"/>
</dbReference>
<dbReference type="Gene3D" id="3.40.50.970">
    <property type="match status" value="2"/>
</dbReference>
<evidence type="ECO:0000259" key="4">
    <source>
        <dbReference type="Pfam" id="PF02776"/>
    </source>
</evidence>
<dbReference type="InterPro" id="IPR011766">
    <property type="entry name" value="TPP_enzyme_TPP-bd"/>
</dbReference>
<protein>
    <submittedName>
        <fullName evidence="5">Acetolactate synthase large subunit</fullName>
    </submittedName>
</protein>